<dbReference type="Proteomes" id="UP000243502">
    <property type="component" value="Chromosome 3"/>
</dbReference>
<name>A0A2I8EY95_9BURK</name>
<dbReference type="InterPro" id="IPR011051">
    <property type="entry name" value="RmlC_Cupin_sf"/>
</dbReference>
<gene>
    <name evidence="2" type="ORF">C2L65_32205</name>
</gene>
<evidence type="ECO:0000313" key="2">
    <source>
        <dbReference type="EMBL" id="AUT64352.1"/>
    </source>
</evidence>
<dbReference type="KEGG" id="pter:C2L65_32205"/>
<reference evidence="2 3" key="1">
    <citation type="submission" date="2018-01" db="EMBL/GenBank/DDBJ databases">
        <title>Species boundaries and ecological features among Paraburkholderia terrae DSMZ17804T, P. hospita DSMZ17164T and P. caribensis DSMZ13236T.</title>
        <authorList>
            <person name="Pratama A.A."/>
        </authorList>
    </citation>
    <scope>NUCLEOTIDE SEQUENCE [LARGE SCALE GENOMIC DNA]</scope>
    <source>
        <strain evidence="2 3">DSM 17804</strain>
    </source>
</reference>
<proteinExistence type="predicted"/>
<organism evidence="2 3">
    <name type="scientific">Paraburkholderia terrae</name>
    <dbReference type="NCBI Taxonomy" id="311230"/>
    <lineage>
        <taxon>Bacteria</taxon>
        <taxon>Pseudomonadati</taxon>
        <taxon>Pseudomonadota</taxon>
        <taxon>Betaproteobacteria</taxon>
        <taxon>Burkholderiales</taxon>
        <taxon>Burkholderiaceae</taxon>
        <taxon>Paraburkholderia</taxon>
    </lineage>
</organism>
<dbReference type="EMBL" id="CP026113">
    <property type="protein sequence ID" value="AUT64352.1"/>
    <property type="molecule type" value="Genomic_DNA"/>
</dbReference>
<dbReference type="InterPro" id="IPR014710">
    <property type="entry name" value="RmlC-like_jellyroll"/>
</dbReference>
<dbReference type="Pfam" id="PF07883">
    <property type="entry name" value="Cupin_2"/>
    <property type="match status" value="1"/>
</dbReference>
<dbReference type="RefSeq" id="WP_081921508.1">
    <property type="nucleotide sequence ID" value="NZ_CP026113.1"/>
</dbReference>
<dbReference type="Gene3D" id="2.60.120.10">
    <property type="entry name" value="Jelly Rolls"/>
    <property type="match status" value="1"/>
</dbReference>
<evidence type="ECO:0000259" key="1">
    <source>
        <dbReference type="Pfam" id="PF07883"/>
    </source>
</evidence>
<dbReference type="AlphaFoldDB" id="A0A2I8EY95"/>
<sequence length="132" mass="14579">MAMSATVSYLRLYADPAGESHFERAFVETFTRNFAPPAPAFNVSAFVPALRNGFLLAPAEWIGDLHPSPLRMWVFVLDGEMEFEASDGEHHRVRPGDALLLEDTSGRGHRSRVIGDTAAKLAVVELEPAREE</sequence>
<accession>A0A2I8EY95</accession>
<dbReference type="OrthoDB" id="4205621at2"/>
<protein>
    <submittedName>
        <fullName evidence="2">Cupin domain-containing protein</fullName>
    </submittedName>
</protein>
<dbReference type="InterPro" id="IPR013096">
    <property type="entry name" value="Cupin_2"/>
</dbReference>
<dbReference type="SUPFAM" id="SSF51182">
    <property type="entry name" value="RmlC-like cupins"/>
    <property type="match status" value="1"/>
</dbReference>
<feature type="domain" description="Cupin type-2" evidence="1">
    <location>
        <begin position="57"/>
        <end position="124"/>
    </location>
</feature>
<evidence type="ECO:0000313" key="3">
    <source>
        <dbReference type="Proteomes" id="UP000243502"/>
    </source>
</evidence>